<sequence>MVQVIPFEIIIQKKDDEIELECIKGCAWKKLTFSNKNSDINELGMANNSDLKSSKFYFNLKRGNDKIYLIGNKGSAWNRLSFSINKDQKIKINQLGMVE</sequence>
<dbReference type="Proteomes" id="UP000663920">
    <property type="component" value="Chromosome"/>
</dbReference>
<evidence type="ECO:0000313" key="2">
    <source>
        <dbReference type="Proteomes" id="UP000663920"/>
    </source>
</evidence>
<evidence type="ECO:0000313" key="1">
    <source>
        <dbReference type="EMBL" id="QTE22061.1"/>
    </source>
</evidence>
<proteinExistence type="predicted"/>
<keyword evidence="2" id="KW-1185">Reference proteome</keyword>
<dbReference type="KEGG" id="pcea:J3359_14770"/>
<gene>
    <name evidence="1" type="ORF">J3359_14770</name>
</gene>
<dbReference type="RefSeq" id="WP_208077705.1">
    <property type="nucleotide sequence ID" value="NZ_CP071869.1"/>
</dbReference>
<protein>
    <submittedName>
        <fullName evidence="1">Uncharacterized protein</fullName>
    </submittedName>
</protein>
<name>A0A975CRS5_9FLAO</name>
<reference evidence="1 2" key="1">
    <citation type="submission" date="2021-03" db="EMBL/GenBank/DDBJ databases">
        <title>Complete genome of Polaribacter_sp.SM13.</title>
        <authorList>
            <person name="Jeong S.W."/>
            <person name="Bae J.W."/>
        </authorList>
    </citation>
    <scope>NUCLEOTIDE SEQUENCE [LARGE SCALE GENOMIC DNA]</scope>
    <source>
        <strain evidence="1 2">SM13</strain>
    </source>
</reference>
<accession>A0A975CRS5</accession>
<dbReference type="EMBL" id="CP071869">
    <property type="protein sequence ID" value="QTE22061.1"/>
    <property type="molecule type" value="Genomic_DNA"/>
</dbReference>
<dbReference type="AlphaFoldDB" id="A0A975CRS5"/>
<organism evidence="1 2">
    <name type="scientific">Polaribacter cellanae</name>
    <dbReference type="NCBI Taxonomy" id="2818493"/>
    <lineage>
        <taxon>Bacteria</taxon>
        <taxon>Pseudomonadati</taxon>
        <taxon>Bacteroidota</taxon>
        <taxon>Flavobacteriia</taxon>
        <taxon>Flavobacteriales</taxon>
        <taxon>Flavobacteriaceae</taxon>
    </lineage>
</organism>